<proteinExistence type="predicted"/>
<organism evidence="1 2">
    <name type="scientific">Saponaria officinalis</name>
    <name type="common">Common soapwort</name>
    <name type="synonym">Lychnis saponaria</name>
    <dbReference type="NCBI Taxonomy" id="3572"/>
    <lineage>
        <taxon>Eukaryota</taxon>
        <taxon>Viridiplantae</taxon>
        <taxon>Streptophyta</taxon>
        <taxon>Embryophyta</taxon>
        <taxon>Tracheophyta</taxon>
        <taxon>Spermatophyta</taxon>
        <taxon>Magnoliopsida</taxon>
        <taxon>eudicotyledons</taxon>
        <taxon>Gunneridae</taxon>
        <taxon>Pentapetalae</taxon>
        <taxon>Caryophyllales</taxon>
        <taxon>Caryophyllaceae</taxon>
        <taxon>Caryophylleae</taxon>
        <taxon>Saponaria</taxon>
    </lineage>
</organism>
<dbReference type="AlphaFoldDB" id="A0AAW1HJ00"/>
<evidence type="ECO:0000313" key="1">
    <source>
        <dbReference type="EMBL" id="KAK9676276.1"/>
    </source>
</evidence>
<evidence type="ECO:0000313" key="2">
    <source>
        <dbReference type="Proteomes" id="UP001443914"/>
    </source>
</evidence>
<name>A0AAW1HJ00_SAPOF</name>
<dbReference type="Proteomes" id="UP001443914">
    <property type="component" value="Unassembled WGS sequence"/>
</dbReference>
<protein>
    <submittedName>
        <fullName evidence="1">Uncharacterized protein</fullName>
    </submittedName>
</protein>
<accession>A0AAW1HJ00</accession>
<keyword evidence="2" id="KW-1185">Reference proteome</keyword>
<gene>
    <name evidence="1" type="ORF">RND81_11G066000</name>
</gene>
<comment type="caution">
    <text evidence="1">The sequence shown here is derived from an EMBL/GenBank/DDBJ whole genome shotgun (WGS) entry which is preliminary data.</text>
</comment>
<reference evidence="1" key="1">
    <citation type="submission" date="2024-03" db="EMBL/GenBank/DDBJ databases">
        <title>WGS assembly of Saponaria officinalis var. Norfolk2.</title>
        <authorList>
            <person name="Jenkins J."/>
            <person name="Shu S."/>
            <person name="Grimwood J."/>
            <person name="Barry K."/>
            <person name="Goodstein D."/>
            <person name="Schmutz J."/>
            <person name="Leebens-Mack J."/>
            <person name="Osbourn A."/>
        </authorList>
    </citation>
    <scope>NUCLEOTIDE SEQUENCE [LARGE SCALE GENOMIC DNA]</scope>
    <source>
        <strain evidence="1">JIC</strain>
    </source>
</reference>
<sequence>MFGAKTSSGTHVPVTNQPFIGDIPPMPLKWSKVSTSVFKSPFLERNINVLKDLTQSEKEISNFAFAEGLDDSEVLFVYGQFQLTRFNMKSLLSDVKISPNIINLWGQILNKQELNKSVDSPLRLYAIVSNKVI</sequence>
<dbReference type="EMBL" id="JBDFQZ010000011">
    <property type="protein sequence ID" value="KAK9676276.1"/>
    <property type="molecule type" value="Genomic_DNA"/>
</dbReference>